<evidence type="ECO:0000256" key="4">
    <source>
        <dbReference type="ARBA" id="ARBA00023004"/>
    </source>
</evidence>
<dbReference type="InterPro" id="IPR017972">
    <property type="entry name" value="Cyt_P450_CS"/>
</dbReference>
<accession>A0A077W7A1</accession>
<keyword evidence="6" id="KW-0503">Monooxygenase</keyword>
<dbReference type="PROSITE" id="PS00086">
    <property type="entry name" value="CYTOCHROME_P450"/>
    <property type="match status" value="1"/>
</dbReference>
<evidence type="ECO:0000256" key="6">
    <source>
        <dbReference type="RuleBase" id="RU000461"/>
    </source>
</evidence>
<dbReference type="Pfam" id="PF00067">
    <property type="entry name" value="p450"/>
    <property type="match status" value="1"/>
</dbReference>
<dbReference type="EMBL" id="LK023313">
    <property type="protein sequence ID" value="CDS03332.1"/>
    <property type="molecule type" value="Genomic_DNA"/>
</dbReference>
<dbReference type="GO" id="GO:0004497">
    <property type="term" value="F:monooxygenase activity"/>
    <property type="evidence" value="ECO:0007669"/>
    <property type="project" value="UniProtKB-KW"/>
</dbReference>
<dbReference type="PRINTS" id="PR00385">
    <property type="entry name" value="P450"/>
</dbReference>
<keyword evidence="5 6" id="KW-0349">Heme</keyword>
<evidence type="ECO:0008006" key="8">
    <source>
        <dbReference type="Google" id="ProtNLM"/>
    </source>
</evidence>
<sequence length="507" mass="57771">MNQDTAFRQTLQLVAQRIIDVFGRRYGAIHQISKAVIVSAITYYLASKVYDAFFNPLQSIPGPFKFKFFDVVYASKAPGKVWRYFRELQKAYGQVVRIGPQHILIADKDMLRQVLLKDDLPKGPLTTDKVFHKKRRRVVSPAFSTKYINSLEHYMADILESFINRIDNDIENTFNPRTGYGTVDIWILLQYLALDIIAETAFGGTFHLLDGNDHLVPQVVNQNMKLASHIASHPFLGRLSLLLSARRLIVANVQLQEFMKKLIVGRIESGEAGRRKDILQFLIDTQQNADESLTANAIAQETVLFLIAGSETTSNSTGFAIIQLIKNPHVFKKLRDEIDAVPMDKDQKFFTHAQIQKLPYLNAVINETLRMDAIAANGLQRRADRDMTLGGRLFIPKGTIVHCNVYDAHLNPKYWPNPDTFDPERWLEGSSIPPDTDAFFPFSIGSRNCIGKTFALQEMRLSIAHLVKMFDFYATTQELEDAQDRSSFITLGIHKNSFMIQIKRRQL</sequence>
<dbReference type="OrthoDB" id="1470350at2759"/>
<evidence type="ECO:0000256" key="1">
    <source>
        <dbReference type="ARBA" id="ARBA00001971"/>
    </source>
</evidence>
<dbReference type="InterPro" id="IPR001128">
    <property type="entry name" value="Cyt_P450"/>
</dbReference>
<dbReference type="InterPro" id="IPR036396">
    <property type="entry name" value="Cyt_P450_sf"/>
</dbReference>
<dbReference type="AlphaFoldDB" id="A0A077W7A1"/>
<dbReference type="InterPro" id="IPR002401">
    <property type="entry name" value="Cyt_P450_E_grp-I"/>
</dbReference>
<organism evidence="7">
    <name type="scientific">Lichtheimia ramosa</name>
    <dbReference type="NCBI Taxonomy" id="688394"/>
    <lineage>
        <taxon>Eukaryota</taxon>
        <taxon>Fungi</taxon>
        <taxon>Fungi incertae sedis</taxon>
        <taxon>Mucoromycota</taxon>
        <taxon>Mucoromycotina</taxon>
        <taxon>Mucoromycetes</taxon>
        <taxon>Mucorales</taxon>
        <taxon>Lichtheimiaceae</taxon>
        <taxon>Lichtheimia</taxon>
    </lineage>
</organism>
<feature type="binding site" description="axial binding residue" evidence="5">
    <location>
        <position position="449"/>
    </location>
    <ligand>
        <name>heme</name>
        <dbReference type="ChEBI" id="CHEBI:30413"/>
    </ligand>
    <ligandPart>
        <name>Fe</name>
        <dbReference type="ChEBI" id="CHEBI:18248"/>
    </ligandPart>
</feature>
<keyword evidence="4 5" id="KW-0408">Iron</keyword>
<protein>
    <recommendedName>
        <fullName evidence="8">Cytochrome P450</fullName>
    </recommendedName>
</protein>
<dbReference type="PANTHER" id="PTHR24305">
    <property type="entry name" value="CYTOCHROME P450"/>
    <property type="match status" value="1"/>
</dbReference>
<comment type="cofactor">
    <cofactor evidence="1 5">
        <name>heme</name>
        <dbReference type="ChEBI" id="CHEBI:30413"/>
    </cofactor>
</comment>
<gene>
    <name evidence="7" type="ORF">LRAMOSA00734</name>
</gene>
<reference evidence="7" key="1">
    <citation type="journal article" date="2014" name="Genome Announc.">
        <title>De novo whole-genome sequence and genome annotation of Lichtheimia ramosa.</title>
        <authorList>
            <person name="Linde J."/>
            <person name="Schwartze V."/>
            <person name="Binder U."/>
            <person name="Lass-Florl C."/>
            <person name="Voigt K."/>
            <person name="Horn F."/>
        </authorList>
    </citation>
    <scope>NUCLEOTIDE SEQUENCE</scope>
    <source>
        <strain evidence="7">JMRC FSU:6197</strain>
    </source>
</reference>
<dbReference type="GO" id="GO:0020037">
    <property type="term" value="F:heme binding"/>
    <property type="evidence" value="ECO:0007669"/>
    <property type="project" value="InterPro"/>
</dbReference>
<dbReference type="Gene3D" id="1.10.630.10">
    <property type="entry name" value="Cytochrome P450"/>
    <property type="match status" value="1"/>
</dbReference>
<evidence type="ECO:0000256" key="2">
    <source>
        <dbReference type="ARBA" id="ARBA00010617"/>
    </source>
</evidence>
<dbReference type="InterPro" id="IPR050121">
    <property type="entry name" value="Cytochrome_P450_monoxygenase"/>
</dbReference>
<proteinExistence type="inferred from homology"/>
<dbReference type="PANTHER" id="PTHR24305:SF166">
    <property type="entry name" value="CYTOCHROME P450 12A4, MITOCHONDRIAL-RELATED"/>
    <property type="match status" value="1"/>
</dbReference>
<dbReference type="GO" id="GO:0005506">
    <property type="term" value="F:iron ion binding"/>
    <property type="evidence" value="ECO:0007669"/>
    <property type="project" value="InterPro"/>
</dbReference>
<evidence type="ECO:0000256" key="5">
    <source>
        <dbReference type="PIRSR" id="PIRSR602401-1"/>
    </source>
</evidence>
<keyword evidence="6" id="KW-0560">Oxidoreductase</keyword>
<dbReference type="PRINTS" id="PR00463">
    <property type="entry name" value="EP450I"/>
</dbReference>
<comment type="similarity">
    <text evidence="2 6">Belongs to the cytochrome P450 family.</text>
</comment>
<evidence type="ECO:0000256" key="3">
    <source>
        <dbReference type="ARBA" id="ARBA00022723"/>
    </source>
</evidence>
<keyword evidence="3 5" id="KW-0479">Metal-binding</keyword>
<evidence type="ECO:0000313" key="7">
    <source>
        <dbReference type="EMBL" id="CDS03332.1"/>
    </source>
</evidence>
<name>A0A077W7A1_9FUNG</name>
<dbReference type="SUPFAM" id="SSF48264">
    <property type="entry name" value="Cytochrome P450"/>
    <property type="match status" value="1"/>
</dbReference>
<dbReference type="GO" id="GO:0016705">
    <property type="term" value="F:oxidoreductase activity, acting on paired donors, with incorporation or reduction of molecular oxygen"/>
    <property type="evidence" value="ECO:0007669"/>
    <property type="project" value="InterPro"/>
</dbReference>